<dbReference type="PANTHER" id="PTHR47204:SF1">
    <property type="entry name" value="RIBONUCLEASE H2 SUBUNIT C"/>
    <property type="match status" value="1"/>
</dbReference>
<gene>
    <name evidence="2" type="ORF">AAE3_LOCUS7430</name>
</gene>
<dbReference type="AlphaFoldDB" id="A0A8S0XKY4"/>
<dbReference type="Pfam" id="PF08615">
    <property type="entry name" value="RNase_H2_suC"/>
    <property type="match status" value="1"/>
</dbReference>
<organism evidence="2 3">
    <name type="scientific">Cyclocybe aegerita</name>
    <name type="common">Black poplar mushroom</name>
    <name type="synonym">Agrocybe aegerita</name>
    <dbReference type="NCBI Taxonomy" id="1973307"/>
    <lineage>
        <taxon>Eukaryota</taxon>
        <taxon>Fungi</taxon>
        <taxon>Dikarya</taxon>
        <taxon>Basidiomycota</taxon>
        <taxon>Agaricomycotina</taxon>
        <taxon>Agaricomycetes</taxon>
        <taxon>Agaricomycetidae</taxon>
        <taxon>Agaricales</taxon>
        <taxon>Agaricineae</taxon>
        <taxon>Bolbitiaceae</taxon>
        <taxon>Cyclocybe</taxon>
    </lineage>
</organism>
<dbReference type="GO" id="GO:0006401">
    <property type="term" value="P:RNA catabolic process"/>
    <property type="evidence" value="ECO:0007669"/>
    <property type="project" value="InterPro"/>
</dbReference>
<feature type="compositionally biased region" description="Polar residues" evidence="1">
    <location>
        <begin position="84"/>
        <end position="99"/>
    </location>
</feature>
<comment type="caution">
    <text evidence="2">The sequence shown here is derived from an EMBL/GenBank/DDBJ whole genome shotgun (WGS) entry which is preliminary data.</text>
</comment>
<dbReference type="InterPro" id="IPR013924">
    <property type="entry name" value="RNase_H2_suC"/>
</dbReference>
<proteinExistence type="predicted"/>
<protein>
    <submittedName>
        <fullName evidence="2">Uncharacterized protein</fullName>
    </submittedName>
</protein>
<feature type="region of interest" description="Disordered" evidence="1">
    <location>
        <begin position="191"/>
        <end position="303"/>
    </location>
</feature>
<dbReference type="GO" id="GO:0032299">
    <property type="term" value="C:ribonuclease H2 complex"/>
    <property type="evidence" value="ECO:0007669"/>
    <property type="project" value="InterPro"/>
</dbReference>
<evidence type="ECO:0000256" key="1">
    <source>
        <dbReference type="SAM" id="MobiDB-lite"/>
    </source>
</evidence>
<dbReference type="OrthoDB" id="6222486at2759"/>
<reference evidence="2 3" key="1">
    <citation type="submission" date="2020-01" db="EMBL/GenBank/DDBJ databases">
        <authorList>
            <person name="Gupta K D."/>
        </authorList>
    </citation>
    <scope>NUCLEOTIDE SEQUENCE [LARGE SCALE GENOMIC DNA]</scope>
</reference>
<sequence>MSSLVIPLVSTTLPTCNPNLMPFHIDYDGPALVSAFMRVSPLKQEDSPSKIAPPAVEGEETAGNASADAMNVDSATAVALAEPTATSSTIDVSTSQSTDVDMENATKDTSQAPTPPAMTRSNTESTLVVESQASSSTSILSQSTLQQLPAAASTSMSVLDELEKRVVSSFRGRTIHGLLIDLPPGYSGLVLESEGDANTHPAKLETKEREKESEESTKGKAKTKAKAAPKASSKPRGRLARSAASKKPEVIEIEDEDEEMPEASTSLKESQEPTDDAEPPQDAPSTRSLVPKAQFSSFTLWHADRPVEKTRDEYFRTLEEWIALSHEIHRTDIAFED</sequence>
<evidence type="ECO:0000313" key="3">
    <source>
        <dbReference type="Proteomes" id="UP000467700"/>
    </source>
</evidence>
<evidence type="ECO:0000313" key="2">
    <source>
        <dbReference type="EMBL" id="CAA7265203.1"/>
    </source>
</evidence>
<feature type="compositionally biased region" description="Basic residues" evidence="1">
    <location>
        <begin position="219"/>
        <end position="239"/>
    </location>
</feature>
<feature type="compositionally biased region" description="Basic and acidic residues" evidence="1">
    <location>
        <begin position="202"/>
        <end position="218"/>
    </location>
</feature>
<dbReference type="Gene3D" id="2.40.128.680">
    <property type="match status" value="1"/>
</dbReference>
<dbReference type="EMBL" id="CACVBS010000047">
    <property type="protein sequence ID" value="CAA7265203.1"/>
    <property type="molecule type" value="Genomic_DNA"/>
</dbReference>
<feature type="region of interest" description="Disordered" evidence="1">
    <location>
        <begin position="82"/>
        <end position="125"/>
    </location>
</feature>
<accession>A0A8S0XKY4</accession>
<feature type="compositionally biased region" description="Acidic residues" evidence="1">
    <location>
        <begin position="251"/>
        <end position="261"/>
    </location>
</feature>
<dbReference type="PANTHER" id="PTHR47204">
    <property type="entry name" value="OS02G0168900 PROTEIN"/>
    <property type="match status" value="1"/>
</dbReference>
<feature type="region of interest" description="Disordered" evidence="1">
    <location>
        <begin position="44"/>
        <end position="65"/>
    </location>
</feature>
<name>A0A8S0XKY4_CYCAE</name>
<keyword evidence="3" id="KW-1185">Reference proteome</keyword>
<dbReference type="Proteomes" id="UP000467700">
    <property type="component" value="Unassembled WGS sequence"/>
</dbReference>
<feature type="compositionally biased region" description="Polar residues" evidence="1">
    <location>
        <begin position="283"/>
        <end position="299"/>
    </location>
</feature>